<dbReference type="Pfam" id="PF07885">
    <property type="entry name" value="Ion_trans_2"/>
    <property type="match status" value="1"/>
</dbReference>
<dbReference type="SUPFAM" id="SSF116726">
    <property type="entry name" value="TrkA C-terminal domain-like"/>
    <property type="match status" value="1"/>
</dbReference>
<dbReference type="Gene3D" id="3.40.50.720">
    <property type="entry name" value="NAD(P)-binding Rossmann-like Domain"/>
    <property type="match status" value="1"/>
</dbReference>
<dbReference type="PANTHER" id="PTHR43833">
    <property type="entry name" value="POTASSIUM CHANNEL PROTEIN 2-RELATED-RELATED"/>
    <property type="match status" value="1"/>
</dbReference>
<dbReference type="InterPro" id="IPR036721">
    <property type="entry name" value="RCK_C_sf"/>
</dbReference>
<dbReference type="Pfam" id="PF02254">
    <property type="entry name" value="TrkA_N"/>
    <property type="match status" value="1"/>
</dbReference>
<gene>
    <name evidence="5" type="ORF">DSOL_0384</name>
</gene>
<evidence type="ECO:0000259" key="4">
    <source>
        <dbReference type="PROSITE" id="PS51202"/>
    </source>
</evidence>
<evidence type="ECO:0000259" key="3">
    <source>
        <dbReference type="PROSITE" id="PS51201"/>
    </source>
</evidence>
<feature type="domain" description="RCK N-terminal" evidence="3">
    <location>
        <begin position="101"/>
        <end position="217"/>
    </location>
</feature>
<feature type="transmembrane region" description="Helical" evidence="2">
    <location>
        <begin position="54"/>
        <end position="80"/>
    </location>
</feature>
<evidence type="ECO:0000256" key="1">
    <source>
        <dbReference type="ARBA" id="ARBA00004651"/>
    </source>
</evidence>
<dbReference type="GO" id="GO:0008324">
    <property type="term" value="F:monoatomic cation transmembrane transporter activity"/>
    <property type="evidence" value="ECO:0007669"/>
    <property type="project" value="InterPro"/>
</dbReference>
<evidence type="ECO:0000313" key="6">
    <source>
        <dbReference type="Proteomes" id="UP000186102"/>
    </source>
</evidence>
<proteinExistence type="predicted"/>
<dbReference type="InterPro" id="IPR013099">
    <property type="entry name" value="K_chnl_dom"/>
</dbReference>
<keyword evidence="2" id="KW-0812">Transmembrane</keyword>
<dbReference type="EMBL" id="MLBF01000002">
    <property type="protein sequence ID" value="OLN33674.1"/>
    <property type="molecule type" value="Genomic_DNA"/>
</dbReference>
<dbReference type="PROSITE" id="PS51202">
    <property type="entry name" value="RCK_C"/>
    <property type="match status" value="1"/>
</dbReference>
<keyword evidence="5" id="KW-0406">Ion transport</keyword>
<dbReference type="InterPro" id="IPR003148">
    <property type="entry name" value="RCK_N"/>
</dbReference>
<dbReference type="AlphaFoldDB" id="A0A1Q8R257"/>
<dbReference type="PROSITE" id="PS51201">
    <property type="entry name" value="RCK_N"/>
    <property type="match status" value="1"/>
</dbReference>
<dbReference type="STRING" id="1888891.DSOL_0384"/>
<dbReference type="GO" id="GO:0006813">
    <property type="term" value="P:potassium ion transport"/>
    <property type="evidence" value="ECO:0007669"/>
    <property type="project" value="InterPro"/>
</dbReference>
<organism evidence="5 6">
    <name type="scientific">Desulfosporosinus metallidurans</name>
    <dbReference type="NCBI Taxonomy" id="1888891"/>
    <lineage>
        <taxon>Bacteria</taxon>
        <taxon>Bacillati</taxon>
        <taxon>Bacillota</taxon>
        <taxon>Clostridia</taxon>
        <taxon>Eubacteriales</taxon>
        <taxon>Desulfitobacteriaceae</taxon>
        <taxon>Desulfosporosinus</taxon>
    </lineage>
</organism>
<feature type="domain" description="RCK C-terminal" evidence="4">
    <location>
        <begin position="241"/>
        <end position="325"/>
    </location>
</feature>
<dbReference type="InterPro" id="IPR006037">
    <property type="entry name" value="RCK_C"/>
</dbReference>
<dbReference type="Gene3D" id="3.30.70.1450">
    <property type="entry name" value="Regulator of K+ conductance, C-terminal domain"/>
    <property type="match status" value="1"/>
</dbReference>
<comment type="caution">
    <text evidence="5">The sequence shown here is derived from an EMBL/GenBank/DDBJ whole genome shotgun (WGS) entry which is preliminary data.</text>
</comment>
<dbReference type="Pfam" id="PF02080">
    <property type="entry name" value="TrkA_C"/>
    <property type="match status" value="1"/>
</dbReference>
<dbReference type="PANTHER" id="PTHR43833:SF9">
    <property type="entry name" value="POTASSIUM CHANNEL PROTEIN YUGO-RELATED"/>
    <property type="match status" value="1"/>
</dbReference>
<dbReference type="Proteomes" id="UP000186102">
    <property type="component" value="Unassembled WGS sequence"/>
</dbReference>
<accession>A0A1Q8R257</accession>
<dbReference type="SUPFAM" id="SSF81324">
    <property type="entry name" value="Voltage-gated potassium channels"/>
    <property type="match status" value="1"/>
</dbReference>
<sequence>MGLAFLALLVTLILGTAGIMLTEHFSFAQAFYLTVQTITTVGYGDIEVHTEAGHTFLVFLMMGGVGVMLYFAGLMMAFLVEGQLAGVYGRRKMNKKIEQLKEHIIVCGAGRVGRQVLNRLRKEGATFVVIEQQEDLITELIEEGFLVIHSDATQDETLKKAGIDKAKGLITALPEDSLNVFVTLTAKGLNPGIQVVARMDKLESEKKLLRAGADKVISPAVLGGWRMAMSILKPISVEYLETVIHDHNIEMEMVELRVDDGSCLVGKTLSTSGIKQQTGAMILAILRNNQVISNPGAEEEIWQGDLLIVLGLREQLHRLEQVAANITKFSIADKTNSSGLKEEVLG</sequence>
<keyword evidence="5" id="KW-0407">Ion channel</keyword>
<keyword evidence="2" id="KW-0472">Membrane</keyword>
<dbReference type="Gene3D" id="1.10.287.70">
    <property type="match status" value="1"/>
</dbReference>
<dbReference type="InterPro" id="IPR036291">
    <property type="entry name" value="NAD(P)-bd_dom_sf"/>
</dbReference>
<dbReference type="InterPro" id="IPR050721">
    <property type="entry name" value="Trk_Ktr_HKT_K-transport"/>
</dbReference>
<comment type="subcellular location">
    <subcellularLocation>
        <location evidence="1">Cell membrane</location>
        <topology evidence="1">Multi-pass membrane protein</topology>
    </subcellularLocation>
</comment>
<dbReference type="GO" id="GO:0005886">
    <property type="term" value="C:plasma membrane"/>
    <property type="evidence" value="ECO:0007669"/>
    <property type="project" value="UniProtKB-SubCell"/>
</dbReference>
<dbReference type="SUPFAM" id="SSF51735">
    <property type="entry name" value="NAD(P)-binding Rossmann-fold domains"/>
    <property type="match status" value="1"/>
</dbReference>
<name>A0A1Q8R257_9FIRM</name>
<keyword evidence="2" id="KW-1133">Transmembrane helix</keyword>
<keyword evidence="6" id="KW-1185">Reference proteome</keyword>
<keyword evidence="5" id="KW-0813">Transport</keyword>
<protein>
    <submittedName>
        <fullName evidence="5">Potassium channel protein</fullName>
    </submittedName>
</protein>
<reference evidence="5 6" key="1">
    <citation type="submission" date="2016-09" db="EMBL/GenBank/DDBJ databases">
        <title>Complete genome of Desulfosporosinus sp. OL.</title>
        <authorList>
            <person name="Mardanov A."/>
            <person name="Beletsky A."/>
            <person name="Panova A."/>
            <person name="Karnachuk O."/>
            <person name="Ravin N."/>
        </authorList>
    </citation>
    <scope>NUCLEOTIDE SEQUENCE [LARGE SCALE GENOMIC DNA]</scope>
    <source>
        <strain evidence="5 6">OL</strain>
    </source>
</reference>
<evidence type="ECO:0000313" key="5">
    <source>
        <dbReference type="EMBL" id="OLN33674.1"/>
    </source>
</evidence>
<evidence type="ECO:0000256" key="2">
    <source>
        <dbReference type="SAM" id="Phobius"/>
    </source>
</evidence>